<reference evidence="6 7" key="1">
    <citation type="submission" date="2019-02" db="EMBL/GenBank/DDBJ databases">
        <title>Genomic Encyclopedia of Archaeal and Bacterial Type Strains, Phase II (KMG-II): from individual species to whole genera.</title>
        <authorList>
            <person name="Goeker M."/>
        </authorList>
    </citation>
    <scope>NUCLEOTIDE SEQUENCE [LARGE SCALE GENOMIC DNA]</scope>
    <source>
        <strain evidence="6 7">DSM 21411</strain>
    </source>
</reference>
<dbReference type="PRINTS" id="PR00757">
    <property type="entry name" value="AMINEOXDASEF"/>
</dbReference>
<dbReference type="Gene3D" id="3.90.660.10">
    <property type="match status" value="1"/>
</dbReference>
<organism evidence="6 7">
    <name type="scientific">Cecembia calidifontis</name>
    <dbReference type="NCBI Taxonomy" id="1187080"/>
    <lineage>
        <taxon>Bacteria</taxon>
        <taxon>Pseudomonadati</taxon>
        <taxon>Bacteroidota</taxon>
        <taxon>Cytophagia</taxon>
        <taxon>Cytophagales</taxon>
        <taxon>Cyclobacteriaceae</taxon>
        <taxon>Cecembia</taxon>
    </lineage>
</organism>
<dbReference type="AlphaFoldDB" id="A0A4Q7P9N9"/>
<dbReference type="Pfam" id="PF01593">
    <property type="entry name" value="Amino_oxidase"/>
    <property type="match status" value="1"/>
</dbReference>
<accession>A0A4Q7P9N9</accession>
<dbReference type="EMBL" id="SGXG01000001">
    <property type="protein sequence ID" value="RZS96855.1"/>
    <property type="molecule type" value="Genomic_DNA"/>
</dbReference>
<dbReference type="InterPro" id="IPR050703">
    <property type="entry name" value="Flavin_MAO"/>
</dbReference>
<evidence type="ECO:0000256" key="1">
    <source>
        <dbReference type="ARBA" id="ARBA00001974"/>
    </source>
</evidence>
<dbReference type="PANTHER" id="PTHR43563">
    <property type="entry name" value="AMINE OXIDASE"/>
    <property type="match status" value="1"/>
</dbReference>
<evidence type="ECO:0000256" key="4">
    <source>
        <dbReference type="PIRSR" id="PIRSR601613-1"/>
    </source>
</evidence>
<gene>
    <name evidence="6" type="ORF">BC751_2450</name>
</gene>
<dbReference type="InterPro" id="IPR036188">
    <property type="entry name" value="FAD/NAD-bd_sf"/>
</dbReference>
<protein>
    <submittedName>
        <fullName evidence="6">Monoamine oxidase</fullName>
    </submittedName>
</protein>
<evidence type="ECO:0000256" key="3">
    <source>
        <dbReference type="ARBA" id="ARBA00023002"/>
    </source>
</evidence>
<dbReference type="RefSeq" id="WP_130275715.1">
    <property type="nucleotide sequence ID" value="NZ_SGXG01000001.1"/>
</dbReference>
<dbReference type="OrthoDB" id="56323at2"/>
<dbReference type="SUPFAM" id="SSF51905">
    <property type="entry name" value="FAD/NAD(P)-binding domain"/>
    <property type="match status" value="1"/>
</dbReference>
<feature type="binding site" evidence="4">
    <location>
        <position position="12"/>
    </location>
    <ligand>
        <name>FAD</name>
        <dbReference type="ChEBI" id="CHEBI:57692"/>
    </ligand>
</feature>
<feature type="binding site" evidence="4">
    <location>
        <position position="231"/>
    </location>
    <ligand>
        <name>FAD</name>
        <dbReference type="ChEBI" id="CHEBI:57692"/>
    </ligand>
</feature>
<dbReference type="InterPro" id="IPR001613">
    <property type="entry name" value="Flavin_amine_oxidase"/>
</dbReference>
<comment type="similarity">
    <text evidence="2">Belongs to the flavin monoamine oxidase family.</text>
</comment>
<dbReference type="GO" id="GO:0016491">
    <property type="term" value="F:oxidoreductase activity"/>
    <property type="evidence" value="ECO:0007669"/>
    <property type="project" value="UniProtKB-KW"/>
</dbReference>
<sequence>MNQVIVIGAGFSGIAAAKKLFEANIPFIVLEARERLGGRVFTKQLNQDLYLDFGGQWIGPSHDRMYALCEEFGIEYFETYDEGFNLLDLDQKVKKFKGLIPKMDILSLLNLDYVLKKLERMAKSIPLDSPWNHPKAMEFDSITLGAFVTSNCKTFACRKVITLALETVFASELNEISLLHGLFYIKSGRDLNTLINIKNGAQLHRIVGGMQTIIEKMAIPFKERIYFNHPVEKITKEKDDYLVTGRDFSFTAKRIIIAIPPPLAAKIEFQPMLSVEKRQVMDRIAMGQVGKCFMIYQRPFWRDSGFSGQAFADGHSPFQSMFDTSPKDGKYGIILGFTIGKRAREYFQKSKEERKKLMLDKLVCYYGRDAAHPISYEDFTMTDEAWSRGCYAGLYPTGAWTGFQDAYSKTEGNIYWAGTEASKIWFGYIEGAVRSGEQAAENIILNLSEGAHKK</sequence>
<evidence type="ECO:0000259" key="5">
    <source>
        <dbReference type="Pfam" id="PF01593"/>
    </source>
</evidence>
<feature type="binding site" evidence="4">
    <location>
        <begin position="31"/>
        <end position="32"/>
    </location>
    <ligand>
        <name>FAD</name>
        <dbReference type="ChEBI" id="CHEBI:57692"/>
    </ligand>
</feature>
<dbReference type="PANTHER" id="PTHR43563:SF1">
    <property type="entry name" value="AMINE OXIDASE [FLAVIN-CONTAINING] B"/>
    <property type="match status" value="1"/>
</dbReference>
<feature type="binding site" evidence="4">
    <location>
        <position position="420"/>
    </location>
    <ligand>
        <name>FAD</name>
        <dbReference type="ChEBI" id="CHEBI:57692"/>
    </ligand>
</feature>
<keyword evidence="7" id="KW-1185">Reference proteome</keyword>
<name>A0A4Q7P9N9_9BACT</name>
<evidence type="ECO:0000313" key="6">
    <source>
        <dbReference type="EMBL" id="RZS96855.1"/>
    </source>
</evidence>
<dbReference type="InterPro" id="IPR002937">
    <property type="entry name" value="Amino_oxidase"/>
</dbReference>
<dbReference type="Gene3D" id="1.10.405.10">
    <property type="entry name" value="Guanine Nucleotide Dissociation Inhibitor, domain 1"/>
    <property type="match status" value="1"/>
</dbReference>
<feature type="domain" description="Amine oxidase" evidence="5">
    <location>
        <begin position="11"/>
        <end position="444"/>
    </location>
</feature>
<dbReference type="Gene3D" id="3.50.50.60">
    <property type="entry name" value="FAD/NAD(P)-binding domain"/>
    <property type="match status" value="1"/>
</dbReference>
<evidence type="ECO:0000256" key="2">
    <source>
        <dbReference type="ARBA" id="ARBA00005995"/>
    </source>
</evidence>
<proteinExistence type="inferred from homology"/>
<keyword evidence="3" id="KW-0560">Oxidoreductase</keyword>
<comment type="cofactor">
    <cofactor evidence="1">
        <name>FAD</name>
        <dbReference type="ChEBI" id="CHEBI:57692"/>
    </cofactor>
</comment>
<dbReference type="SUPFAM" id="SSF54373">
    <property type="entry name" value="FAD-linked reductases, C-terminal domain"/>
    <property type="match status" value="1"/>
</dbReference>
<dbReference type="Proteomes" id="UP000292209">
    <property type="component" value="Unassembled WGS sequence"/>
</dbReference>
<feature type="binding site" evidence="4">
    <location>
        <position position="337"/>
    </location>
    <ligand>
        <name>substrate</name>
    </ligand>
</feature>
<comment type="caution">
    <text evidence="6">The sequence shown here is derived from an EMBL/GenBank/DDBJ whole genome shotgun (WGS) entry which is preliminary data.</text>
</comment>
<evidence type="ECO:0000313" key="7">
    <source>
        <dbReference type="Proteomes" id="UP000292209"/>
    </source>
</evidence>